<accession>A0A327WB34</accession>
<comment type="caution">
    <text evidence="1">The sequence shown here is derived from an EMBL/GenBank/DDBJ whole genome shotgun (WGS) entry which is preliminary data.</text>
</comment>
<evidence type="ECO:0000313" key="2">
    <source>
        <dbReference type="Proteomes" id="UP000249819"/>
    </source>
</evidence>
<evidence type="ECO:0000313" key="1">
    <source>
        <dbReference type="EMBL" id="RAJ87735.1"/>
    </source>
</evidence>
<proteinExistence type="predicted"/>
<reference evidence="1 2" key="1">
    <citation type="submission" date="2018-06" db="EMBL/GenBank/DDBJ databases">
        <title>Genomic Encyclopedia of Archaeal and Bacterial Type Strains, Phase II (KMG-II): from individual species to whole genera.</title>
        <authorList>
            <person name="Goeker M."/>
        </authorList>
    </citation>
    <scope>NUCLEOTIDE SEQUENCE [LARGE SCALE GENOMIC DNA]</scope>
    <source>
        <strain evidence="1 2">DSM 29821</strain>
    </source>
</reference>
<gene>
    <name evidence="1" type="ORF">CLV59_101496</name>
</gene>
<sequence length="99" mass="11005">MADNYYPTVSMVFILECICNSGVIEIGSIVTTGDTTMFILKGPQAIFKRTCIVREVEAGQVTYENATGLAIRLGFMGELLDWLCENKNWKDGGYLDRAI</sequence>
<protein>
    <submittedName>
        <fullName evidence="1">Uncharacterized protein</fullName>
    </submittedName>
</protein>
<dbReference type="AlphaFoldDB" id="A0A327WB34"/>
<dbReference type="EMBL" id="QLMA01000001">
    <property type="protein sequence ID" value="RAJ87735.1"/>
    <property type="molecule type" value="Genomic_DNA"/>
</dbReference>
<keyword evidence="2" id="KW-1185">Reference proteome</keyword>
<dbReference type="OrthoDB" id="676414at2"/>
<name>A0A327WB34_9BACT</name>
<dbReference type="RefSeq" id="WP_111590408.1">
    <property type="nucleotide sequence ID" value="NZ_QLMA01000001.1"/>
</dbReference>
<organism evidence="1 2">
    <name type="scientific">Chitinophaga dinghuensis</name>
    <dbReference type="NCBI Taxonomy" id="1539050"/>
    <lineage>
        <taxon>Bacteria</taxon>
        <taxon>Pseudomonadati</taxon>
        <taxon>Bacteroidota</taxon>
        <taxon>Chitinophagia</taxon>
        <taxon>Chitinophagales</taxon>
        <taxon>Chitinophagaceae</taxon>
        <taxon>Chitinophaga</taxon>
    </lineage>
</organism>
<dbReference type="Proteomes" id="UP000249819">
    <property type="component" value="Unassembled WGS sequence"/>
</dbReference>